<comment type="catalytic activity">
    <reaction evidence="11">
        <text>L-tyrosine(in) + H(+)(in) = L-tyrosine(out) + H(+)(out)</text>
        <dbReference type="Rhea" id="RHEA:28875"/>
        <dbReference type="ChEBI" id="CHEBI:15378"/>
        <dbReference type="ChEBI" id="CHEBI:58315"/>
    </reaction>
</comment>
<evidence type="ECO:0000256" key="9">
    <source>
        <dbReference type="ARBA" id="ARBA00022989"/>
    </source>
</evidence>
<feature type="transmembrane region" description="Helical" evidence="13">
    <location>
        <begin position="203"/>
        <end position="226"/>
    </location>
</feature>
<organism evidence="14 15">
    <name type="scientific">Enterobacter sp. (strain 638)</name>
    <dbReference type="NCBI Taxonomy" id="399742"/>
    <lineage>
        <taxon>Bacteria</taxon>
        <taxon>Pseudomonadati</taxon>
        <taxon>Pseudomonadota</taxon>
        <taxon>Gammaproteobacteria</taxon>
        <taxon>Enterobacterales</taxon>
        <taxon>Enterobacteriaceae</taxon>
        <taxon>Enterobacter</taxon>
    </lineage>
</organism>
<dbReference type="InterPro" id="IPR013061">
    <property type="entry name" value="Trp/try_permease_CS"/>
</dbReference>
<dbReference type="InterPro" id="IPR013059">
    <property type="entry name" value="Trp_tyr_transpt"/>
</dbReference>
<proteinExistence type="inferred from homology"/>
<feature type="transmembrane region" description="Helical" evidence="13">
    <location>
        <begin position="31"/>
        <end position="53"/>
    </location>
</feature>
<evidence type="ECO:0000256" key="8">
    <source>
        <dbReference type="ARBA" id="ARBA00022970"/>
    </source>
</evidence>
<dbReference type="Pfam" id="PF03222">
    <property type="entry name" value="Trp_Tyr_perm"/>
    <property type="match status" value="1"/>
</dbReference>
<gene>
    <name evidence="14" type="ordered locus">Ent638_2489</name>
</gene>
<keyword evidence="4 13" id="KW-1003">Cell membrane</keyword>
<dbReference type="Proteomes" id="UP000000230">
    <property type="component" value="Chromosome"/>
</dbReference>
<comment type="function">
    <text evidence="12">Transports tyrosine across the cytoplasmic membrane. The transport system is energized by the proton motive force.</text>
</comment>
<evidence type="ECO:0000256" key="10">
    <source>
        <dbReference type="ARBA" id="ARBA00023136"/>
    </source>
</evidence>
<dbReference type="InterPro" id="IPR018227">
    <property type="entry name" value="Amino_acid_transport_2"/>
</dbReference>
<feature type="transmembrane region" description="Helical" evidence="13">
    <location>
        <begin position="332"/>
        <end position="352"/>
    </location>
</feature>
<evidence type="ECO:0000256" key="7">
    <source>
        <dbReference type="ARBA" id="ARBA00022847"/>
    </source>
</evidence>
<reference evidence="15" key="1">
    <citation type="journal article" date="2010" name="PLoS Genet.">
        <title>Genome sequence of the plant growth promoting endophytic bacterium Enterobacter sp. 638.</title>
        <authorList>
            <person name="Taghavi S."/>
            <person name="van der Lelie D."/>
            <person name="Hoffman A."/>
            <person name="Zhang Y.B."/>
            <person name="Walla M.D."/>
            <person name="Vangronsveld J."/>
            <person name="Newman L."/>
            <person name="Monchy S."/>
        </authorList>
    </citation>
    <scope>NUCLEOTIDE SEQUENCE [LARGE SCALE GENOMIC DNA]</scope>
    <source>
        <strain evidence="15">638</strain>
    </source>
</reference>
<dbReference type="FunFam" id="1.20.1740.10:FF:000032">
    <property type="entry name" value="Tyrosine-specific transport system"/>
    <property type="match status" value="1"/>
</dbReference>
<accession>A0A9J9GH07</accession>
<evidence type="ECO:0000256" key="5">
    <source>
        <dbReference type="ARBA" id="ARBA00022519"/>
    </source>
</evidence>
<feature type="transmembrane region" description="Helical" evidence="13">
    <location>
        <begin position="100"/>
        <end position="120"/>
    </location>
</feature>
<evidence type="ECO:0000256" key="11">
    <source>
        <dbReference type="ARBA" id="ARBA00052797"/>
    </source>
</evidence>
<comment type="similarity">
    <text evidence="2 13">Belongs to the amino acid/polyamine transporter 2 family. Mtr/TnaB/TyrP permease subfamily.</text>
</comment>
<keyword evidence="15" id="KW-1185">Reference proteome</keyword>
<dbReference type="GO" id="GO:0015173">
    <property type="term" value="F:aromatic amino acid transmembrane transporter activity"/>
    <property type="evidence" value="ECO:0007669"/>
    <property type="project" value="UniProtKB-UniRule"/>
</dbReference>
<feature type="transmembrane region" description="Helical" evidence="13">
    <location>
        <begin position="295"/>
        <end position="320"/>
    </location>
</feature>
<evidence type="ECO:0000256" key="6">
    <source>
        <dbReference type="ARBA" id="ARBA00022692"/>
    </source>
</evidence>
<dbReference type="PANTHER" id="PTHR46997:SF2">
    <property type="entry name" value="TYROSINE-SPECIFIC TRANSPORT SYSTEM"/>
    <property type="match status" value="1"/>
</dbReference>
<evidence type="ECO:0000256" key="13">
    <source>
        <dbReference type="RuleBase" id="RU367149"/>
    </source>
</evidence>
<keyword evidence="7" id="KW-0769">Symport</keyword>
<keyword evidence="5 13" id="KW-0997">Cell inner membrane</keyword>
<dbReference type="GO" id="GO:0005886">
    <property type="term" value="C:plasma membrane"/>
    <property type="evidence" value="ECO:0007669"/>
    <property type="project" value="UniProtKB-SubCell"/>
</dbReference>
<comment type="function">
    <text evidence="13">Involved in transporting aromatic amino acids across the cytoplasmic membrane.</text>
</comment>
<feature type="transmembrane region" description="Helical" evidence="13">
    <location>
        <begin position="358"/>
        <end position="377"/>
    </location>
</feature>
<dbReference type="KEGG" id="ent:Ent638_2489"/>
<evidence type="ECO:0000256" key="4">
    <source>
        <dbReference type="ARBA" id="ARBA00022475"/>
    </source>
</evidence>
<comment type="subcellular location">
    <subcellularLocation>
        <location evidence="1 13">Cell inner membrane</location>
        <topology evidence="1 13">Multi-pass membrane protein</topology>
    </subcellularLocation>
</comment>
<sequence>MALFTYSAPQNGLRFDVAVEESVRNRTLGSIFIVAGTTIGAGMLAMPLAAAGVGFSVTLLLLVCLWALMCYTALLLLEVYQHVPADTGLGSLAARYLGRYGQWITGFSMMFLMYALTAAYMSGAGELIASSVNDWFGTGISPATGVIFFTLIGGGVVCVGTSLVDLFNRFLFSAKIIFLVVMLVLLAPHVHKVNLLTLPLQQGLALSAIPVIFTSFGFHGSVPSIVSYMNGDIRKLRRVFIIGSAIPLIAYIFWQLVTLGSIDSSTFIGLMADHSGLNGFLQALREVVASPHVELAVHLFADLALATSFLGVALGLFDYLADLFQRRRSVGGRIQTGVVTFLPPLAFALFYPRGFVMALGYAGVALAVLALLLPSLLAWKSRQQHPDSGYRVWGGKPLLAMVFTCGIVVILVQFSIAAGLLPEVG</sequence>
<dbReference type="NCBIfam" id="TIGR00837">
    <property type="entry name" value="araaP"/>
    <property type="match status" value="1"/>
</dbReference>
<dbReference type="NCBIfam" id="NF011711">
    <property type="entry name" value="PRK15132.1"/>
    <property type="match status" value="1"/>
</dbReference>
<evidence type="ECO:0000313" key="14">
    <source>
        <dbReference type="EMBL" id="ABP61158.1"/>
    </source>
</evidence>
<dbReference type="GO" id="GO:0003333">
    <property type="term" value="P:amino acid transmembrane transport"/>
    <property type="evidence" value="ECO:0007669"/>
    <property type="project" value="InterPro"/>
</dbReference>
<dbReference type="GO" id="GO:0015293">
    <property type="term" value="F:symporter activity"/>
    <property type="evidence" value="ECO:0007669"/>
    <property type="project" value="UniProtKB-KW"/>
</dbReference>
<dbReference type="PROSITE" id="PS00594">
    <property type="entry name" value="AROMATIC_AA_PERMEASE_1"/>
    <property type="match status" value="1"/>
</dbReference>
<feature type="transmembrane region" description="Helical" evidence="13">
    <location>
        <begin position="238"/>
        <end position="257"/>
    </location>
</feature>
<keyword evidence="9 13" id="KW-1133">Transmembrane helix</keyword>
<dbReference type="EMBL" id="CP000653">
    <property type="protein sequence ID" value="ABP61158.1"/>
    <property type="molecule type" value="Genomic_DNA"/>
</dbReference>
<evidence type="ECO:0000256" key="3">
    <source>
        <dbReference type="ARBA" id="ARBA00022448"/>
    </source>
</evidence>
<feature type="transmembrane region" description="Helical" evidence="13">
    <location>
        <begin position="398"/>
        <end position="421"/>
    </location>
</feature>
<evidence type="ECO:0000256" key="2">
    <source>
        <dbReference type="ARBA" id="ARBA00005452"/>
    </source>
</evidence>
<feature type="transmembrane region" description="Helical" evidence="13">
    <location>
        <begin position="170"/>
        <end position="191"/>
    </location>
</feature>
<dbReference type="PRINTS" id="PR00166">
    <property type="entry name" value="AROAAPRMEASE"/>
</dbReference>
<name>A0A9J9GH07_ENT38</name>
<dbReference type="PANTHER" id="PTHR46997">
    <property type="entry name" value="LOW AFFINITY TRYPTOPHAN PERMEASE-RELATED"/>
    <property type="match status" value="1"/>
</dbReference>
<dbReference type="Gene3D" id="1.20.1740.10">
    <property type="entry name" value="Amino acid/polyamine transporter I"/>
    <property type="match status" value="1"/>
</dbReference>
<keyword evidence="6 13" id="KW-0812">Transmembrane</keyword>
<dbReference type="AlphaFoldDB" id="A0A9J9GH07"/>
<protein>
    <recommendedName>
        <fullName evidence="13">Aromatic amino acid permease</fullName>
    </recommendedName>
</protein>
<evidence type="ECO:0000256" key="12">
    <source>
        <dbReference type="ARBA" id="ARBA00055036"/>
    </source>
</evidence>
<keyword evidence="8 13" id="KW-0029">Amino-acid transport</keyword>
<evidence type="ECO:0000256" key="1">
    <source>
        <dbReference type="ARBA" id="ARBA00004429"/>
    </source>
</evidence>
<keyword evidence="10 13" id="KW-0472">Membrane</keyword>
<evidence type="ECO:0000313" key="15">
    <source>
        <dbReference type="Proteomes" id="UP000000230"/>
    </source>
</evidence>
<feature type="transmembrane region" description="Helical" evidence="13">
    <location>
        <begin position="59"/>
        <end position="80"/>
    </location>
</feature>
<keyword evidence="3 13" id="KW-0813">Transport</keyword>
<feature type="transmembrane region" description="Helical" evidence="13">
    <location>
        <begin position="140"/>
        <end position="163"/>
    </location>
</feature>